<dbReference type="Proteomes" id="UP000320513">
    <property type="component" value="Unassembled WGS sequence"/>
</dbReference>
<keyword evidence="5 10" id="KW-1133">Transmembrane helix</keyword>
<accession>A0A557XX13</accession>
<gene>
    <name evidence="12" type="ORF">FPZ47_08435</name>
</gene>
<feature type="transmembrane region" description="Helical" evidence="10">
    <location>
        <begin position="224"/>
        <end position="249"/>
    </location>
</feature>
<keyword evidence="6 10" id="KW-0915">Sodium</keyword>
<evidence type="ECO:0000313" key="12">
    <source>
        <dbReference type="EMBL" id="TVS90639.1"/>
    </source>
</evidence>
<evidence type="ECO:0000256" key="4">
    <source>
        <dbReference type="ARBA" id="ARBA00022692"/>
    </source>
</evidence>
<dbReference type="OrthoDB" id="57886at2"/>
<feature type="transmembrane region" description="Helical" evidence="10">
    <location>
        <begin position="301"/>
        <end position="323"/>
    </location>
</feature>
<comment type="subcellular location">
    <subcellularLocation>
        <location evidence="1 10">Cell membrane</location>
        <topology evidence="1 10">Multi-pass membrane protein</topology>
    </subcellularLocation>
</comment>
<sequence length="522" mass="55154">MTSQMTFLLLCLPLAIALAGWLAERSGVPYPVVLVGLGALLSVSPWTPAPELAPSVVFYVFLPPLVYFAAYFIAPEDLRANAGQIGLLAVGLVLVTMAGVMAVMVGVAGVPIAVAAVAGAVVAPTDTVAATSIFRRLNAPERLVTIVEGEGLINDGTALVLYVGAVAAAVAGVVRPARIAETLLIAPLGGAALGLAIAWIVVGLRRRLDQALPEITLSLATPYLTYVLAQAAGLSGVLATVVAGVYVGARSGWIYAPRARLQAFAFLDVLVFLLNGALFTMVGMQLVRVVHRVPGVPTSTLLTVVAGVLAVVVGSRLVWMLLLRPATTQIRRASSSPRRRREQAVIGWAGMRGGVSLAAALAIPLQLDDGSPFPHRDLVIVVAASVVVVTLVVQGMSLPLLLRRLGVDRENWRDQERKARVEAATAALDWLGDQPEARDESDAAVASLRSLYTSRVRRLKAPDPVTAAPHGEADKYRGLRLGMLAAERAMVVGLRRQGRISATVLRAIERSLDLEEARLRDL</sequence>
<keyword evidence="3 10" id="KW-1003">Cell membrane</keyword>
<dbReference type="PANTHER" id="PTHR10110">
    <property type="entry name" value="SODIUM/HYDROGEN EXCHANGER"/>
    <property type="match status" value="1"/>
</dbReference>
<feature type="domain" description="Cation/H+ exchanger transmembrane" evidence="11">
    <location>
        <begin position="15"/>
        <end position="403"/>
    </location>
</feature>
<evidence type="ECO:0000256" key="7">
    <source>
        <dbReference type="ARBA" id="ARBA00023065"/>
    </source>
</evidence>
<dbReference type="GO" id="GO:0015385">
    <property type="term" value="F:sodium:proton antiporter activity"/>
    <property type="evidence" value="ECO:0007669"/>
    <property type="project" value="InterPro"/>
</dbReference>
<dbReference type="RefSeq" id="WP_144950607.1">
    <property type="nucleotide sequence ID" value="NZ_VMQU01000026.1"/>
</dbReference>
<reference evidence="12 13" key="1">
    <citation type="submission" date="2019-07" db="EMBL/GenBank/DDBJ databases">
        <title>New Mycobacterium species.</title>
        <authorList>
            <person name="Tortoli E."/>
            <person name="Ghielmetti G."/>
            <person name="Friedel U."/>
            <person name="Trovato A."/>
        </authorList>
    </citation>
    <scope>NUCLEOTIDE SEQUENCE [LARGE SCALE GENOMIC DNA]</scope>
    <source>
        <strain evidence="12 13">16-83</strain>
    </source>
</reference>
<comment type="similarity">
    <text evidence="10">Belongs to the monovalent cation:proton antiporter 1 (CPA1) transporter (TC 2.A.36) family.</text>
</comment>
<dbReference type="EMBL" id="VMQU01000026">
    <property type="protein sequence ID" value="TVS90639.1"/>
    <property type="molecule type" value="Genomic_DNA"/>
</dbReference>
<dbReference type="GO" id="GO:0015386">
    <property type="term" value="F:potassium:proton antiporter activity"/>
    <property type="evidence" value="ECO:0007669"/>
    <property type="project" value="TreeGrafter"/>
</dbReference>
<evidence type="ECO:0000256" key="1">
    <source>
        <dbReference type="ARBA" id="ARBA00004651"/>
    </source>
</evidence>
<dbReference type="Gene3D" id="6.10.140.1330">
    <property type="match status" value="1"/>
</dbReference>
<evidence type="ECO:0000313" key="13">
    <source>
        <dbReference type="Proteomes" id="UP000320513"/>
    </source>
</evidence>
<evidence type="ECO:0000256" key="5">
    <source>
        <dbReference type="ARBA" id="ARBA00022989"/>
    </source>
</evidence>
<dbReference type="InterPro" id="IPR006153">
    <property type="entry name" value="Cation/H_exchanger_TM"/>
</dbReference>
<dbReference type="NCBIfam" id="TIGR00831">
    <property type="entry name" value="a_cpa1"/>
    <property type="match status" value="1"/>
</dbReference>
<keyword evidence="4 10" id="KW-0812">Transmembrane</keyword>
<name>A0A557XX13_9MYCO</name>
<dbReference type="GO" id="GO:0098719">
    <property type="term" value="P:sodium ion import across plasma membrane"/>
    <property type="evidence" value="ECO:0007669"/>
    <property type="project" value="TreeGrafter"/>
</dbReference>
<keyword evidence="9 10" id="KW-0739">Sodium transport</keyword>
<dbReference type="Pfam" id="PF00999">
    <property type="entry name" value="Na_H_Exchanger"/>
    <property type="match status" value="1"/>
</dbReference>
<keyword evidence="2 10" id="KW-0813">Transport</keyword>
<keyword evidence="7 10" id="KW-0406">Ion transport</keyword>
<evidence type="ECO:0000256" key="2">
    <source>
        <dbReference type="ARBA" id="ARBA00022448"/>
    </source>
</evidence>
<dbReference type="InterPro" id="IPR004705">
    <property type="entry name" value="Cation/H_exchanger_CPA1_bac"/>
</dbReference>
<evidence type="ECO:0000256" key="6">
    <source>
        <dbReference type="ARBA" id="ARBA00023053"/>
    </source>
</evidence>
<evidence type="ECO:0000256" key="3">
    <source>
        <dbReference type="ARBA" id="ARBA00022475"/>
    </source>
</evidence>
<proteinExistence type="inferred from homology"/>
<dbReference type="GO" id="GO:0051453">
    <property type="term" value="P:regulation of intracellular pH"/>
    <property type="evidence" value="ECO:0007669"/>
    <property type="project" value="TreeGrafter"/>
</dbReference>
<feature type="transmembrane region" description="Helical" evidence="10">
    <location>
        <begin position="261"/>
        <end position="281"/>
    </location>
</feature>
<dbReference type="PANTHER" id="PTHR10110:SF86">
    <property type="entry name" value="SODIUM_HYDROGEN EXCHANGER 7"/>
    <property type="match status" value="1"/>
</dbReference>
<organism evidence="12 13">
    <name type="scientific">Mycobacterium helveticum</name>
    <dbReference type="NCBI Taxonomy" id="2592811"/>
    <lineage>
        <taxon>Bacteria</taxon>
        <taxon>Bacillati</taxon>
        <taxon>Actinomycetota</taxon>
        <taxon>Actinomycetes</taxon>
        <taxon>Mycobacteriales</taxon>
        <taxon>Mycobacteriaceae</taxon>
        <taxon>Mycobacterium</taxon>
    </lineage>
</organism>
<evidence type="ECO:0000256" key="8">
    <source>
        <dbReference type="ARBA" id="ARBA00023136"/>
    </source>
</evidence>
<feature type="transmembrane region" description="Helical" evidence="10">
    <location>
        <begin position="85"/>
        <end position="118"/>
    </location>
</feature>
<comment type="caution">
    <text evidence="10">Lacks conserved residue(s) required for the propagation of feature annotation.</text>
</comment>
<keyword evidence="8 10" id="KW-0472">Membrane</keyword>
<comment type="caution">
    <text evidence="12">The sequence shown here is derived from an EMBL/GenBank/DDBJ whole genome shotgun (WGS) entry which is preliminary data.</text>
</comment>
<comment type="function">
    <text evidence="10">Na(+)/H(+) antiporter that extrudes sodium in exchange for external protons.</text>
</comment>
<evidence type="ECO:0000256" key="10">
    <source>
        <dbReference type="RuleBase" id="RU366002"/>
    </source>
</evidence>
<dbReference type="GO" id="GO:0005886">
    <property type="term" value="C:plasma membrane"/>
    <property type="evidence" value="ECO:0007669"/>
    <property type="project" value="UniProtKB-SubCell"/>
</dbReference>
<feature type="transmembrane region" description="Helical" evidence="10">
    <location>
        <begin position="344"/>
        <end position="367"/>
    </location>
</feature>
<feature type="transmembrane region" description="Helical" evidence="10">
    <location>
        <begin position="379"/>
        <end position="402"/>
    </location>
</feature>
<feature type="transmembrane region" description="Helical" evidence="10">
    <location>
        <begin position="52"/>
        <end position="73"/>
    </location>
</feature>
<dbReference type="AlphaFoldDB" id="A0A557XX13"/>
<feature type="transmembrane region" description="Helical" evidence="10">
    <location>
        <begin position="159"/>
        <end position="177"/>
    </location>
</feature>
<dbReference type="InterPro" id="IPR018422">
    <property type="entry name" value="Cation/H_exchanger_CPA1"/>
</dbReference>
<evidence type="ECO:0000256" key="9">
    <source>
        <dbReference type="ARBA" id="ARBA00023201"/>
    </source>
</evidence>
<keyword evidence="13" id="KW-1185">Reference proteome</keyword>
<feature type="transmembrane region" description="Helical" evidence="10">
    <location>
        <begin position="184"/>
        <end position="204"/>
    </location>
</feature>
<evidence type="ECO:0000259" key="11">
    <source>
        <dbReference type="Pfam" id="PF00999"/>
    </source>
</evidence>
<protein>
    <submittedName>
        <fullName evidence="12">Na+/H+ antiporter</fullName>
    </submittedName>
</protein>
<keyword evidence="10" id="KW-0050">Antiport</keyword>